<sequence>MDFEELRGKIRGGGPAADKAKKEFCDFIEGKVETILKSGEFEYNKPDGYYCQMYLSDGIHTAFKALCDKRKPLKEGYMCYFWSDIKKEYYC</sequence>
<proteinExistence type="predicted"/>
<evidence type="ECO:0000313" key="2">
    <source>
        <dbReference type="Proteomes" id="UP000094056"/>
    </source>
</evidence>
<dbReference type="Proteomes" id="UP000094056">
    <property type="component" value="Unassembled WGS sequence"/>
</dbReference>
<dbReference type="EMBL" id="MAYW01000013">
    <property type="protein sequence ID" value="ODS34091.1"/>
    <property type="molecule type" value="Genomic_DNA"/>
</dbReference>
<name>A0A1E3XEL7_9BACT</name>
<comment type="caution">
    <text evidence="1">The sequence shown here is derived from an EMBL/GenBank/DDBJ whole genome shotgun (WGS) entry which is preliminary data.</text>
</comment>
<evidence type="ECO:0000313" key="1">
    <source>
        <dbReference type="EMBL" id="ODS34091.1"/>
    </source>
</evidence>
<dbReference type="AlphaFoldDB" id="A0A1E3XEL7"/>
<reference evidence="1 2" key="1">
    <citation type="submission" date="2016-07" db="EMBL/GenBank/DDBJ databases">
        <title>Draft genome of Scalindua rubra, obtained from a brine-seawater interface in the Red Sea, sheds light on salt adaptation in anammox bacteria.</title>
        <authorList>
            <person name="Speth D.R."/>
            <person name="Lagkouvardos I."/>
            <person name="Wang Y."/>
            <person name="Qian P.-Y."/>
            <person name="Dutilh B.E."/>
            <person name="Jetten M.S."/>
        </authorList>
    </citation>
    <scope>NUCLEOTIDE SEQUENCE [LARGE SCALE GENOMIC DNA]</scope>
    <source>
        <strain evidence="1">BSI-1</strain>
    </source>
</reference>
<organism evidence="1 2">
    <name type="scientific">Candidatus Scalindua rubra</name>
    <dbReference type="NCBI Taxonomy" id="1872076"/>
    <lineage>
        <taxon>Bacteria</taxon>
        <taxon>Pseudomonadati</taxon>
        <taxon>Planctomycetota</taxon>
        <taxon>Candidatus Brocadiia</taxon>
        <taxon>Candidatus Brocadiales</taxon>
        <taxon>Candidatus Scalinduaceae</taxon>
        <taxon>Candidatus Scalindua</taxon>
    </lineage>
</organism>
<gene>
    <name evidence="1" type="ORF">SCARUB_00764</name>
</gene>
<protein>
    <submittedName>
        <fullName evidence="1">Uncharacterized protein</fullName>
    </submittedName>
</protein>
<accession>A0A1E3XEL7</accession>